<protein>
    <submittedName>
        <fullName evidence="1">Uncharacterized protein</fullName>
    </submittedName>
</protein>
<evidence type="ECO:0000313" key="2">
    <source>
        <dbReference type="Proteomes" id="UP000001064"/>
    </source>
</evidence>
<dbReference type="VEuPathDB" id="AmoebaDB:DICPUDRAFT_82015"/>
<dbReference type="Proteomes" id="UP000001064">
    <property type="component" value="Unassembled WGS sequence"/>
</dbReference>
<proteinExistence type="predicted"/>
<sequence length="808" mass="96453">MNINNNITFNENNESIFFKVFKNKFLFTYIFEMFKSIPLDYENLKIYKTRYRIKWRDITSIDWMVEKNQWQLLKLKLGCEEIENLKKPNSELSIDKILETLKGNETYDQPILTLFFRNSFFLNFNIVNIIQKCCQYGNLLALSIILRECHQQHLFSLDLKNLIFEAVHLYNGQILDHLTKYIINNNNSNNNNNSIEIFTKEEKLIIFKKASENNDSIPIIEYLFNNRDIFQLHDYFLYQKIPFSFITKTNNSSLLLKLLNNDLIERKPIEKYYNFHLLNNIDSITIENIITSIYITFKLLNQHSRYNQLPKHILEKINNITTTNEITTNQDNSKIKQLLEILVNEIFYTKNCEFLPSVLSIYSPDFTNVQWKYFDRLPFEKWVFENLNINGLALLIKNDFLVQSKRKDIIEEVYSNKENIVGFTRLLISNHKKNENSITYEFFLFILNICNNEQLREILQDNEFKEFYSKHKGNRKQILTINSVEQLDLILQFNFENYDSLDTQSLDVIQSLALRIDREIFNPSVLILKLLFHNKKNQPNKSFYEGISNMDSQIDYSTTDFSRLGLHLLVPLFNYLNQMSKPTIFHITLICGIDLIIQEYSFKEFEKHIKLTNAMSLFSSSYHSLEKLFYKSVFQNKFNNVKLLIEHCQLPIHDKFLKGCGIHPHRLFKLAEENTLKSRYHFKDIYQILEYLLQRIPIENNKVFLEYLYIFTLQSKGITIQDVVKIEKMYRDLFIVLNYESLHTFYYLLIKSPIIAFSIVSKHYLCSNKYRNIIDILFIKDSIPKISLYNIRKKSTPQLMELLNLELK</sequence>
<dbReference type="KEGG" id="dpp:DICPUDRAFT_82015"/>
<accession>F0ZV98</accession>
<dbReference type="GeneID" id="10507519"/>
<evidence type="ECO:0000313" key="1">
    <source>
        <dbReference type="EMBL" id="EGC32130.1"/>
    </source>
</evidence>
<gene>
    <name evidence="1" type="ORF">DICPUDRAFT_82015</name>
</gene>
<name>F0ZV98_DICPU</name>
<dbReference type="AlphaFoldDB" id="F0ZV98"/>
<dbReference type="InParanoid" id="F0ZV98"/>
<reference evidence="2" key="1">
    <citation type="journal article" date="2011" name="Genome Biol.">
        <title>Comparative genomics of the social amoebae Dictyostelium discoideum and Dictyostelium purpureum.</title>
        <authorList>
            <consortium name="US DOE Joint Genome Institute (JGI-PGF)"/>
            <person name="Sucgang R."/>
            <person name="Kuo A."/>
            <person name="Tian X."/>
            <person name="Salerno W."/>
            <person name="Parikh A."/>
            <person name="Feasley C.L."/>
            <person name="Dalin E."/>
            <person name="Tu H."/>
            <person name="Huang E."/>
            <person name="Barry K."/>
            <person name="Lindquist E."/>
            <person name="Shapiro H."/>
            <person name="Bruce D."/>
            <person name="Schmutz J."/>
            <person name="Salamov A."/>
            <person name="Fey P."/>
            <person name="Gaudet P."/>
            <person name="Anjard C."/>
            <person name="Babu M.M."/>
            <person name="Basu S."/>
            <person name="Bushmanova Y."/>
            <person name="van der Wel H."/>
            <person name="Katoh-Kurasawa M."/>
            <person name="Dinh C."/>
            <person name="Coutinho P.M."/>
            <person name="Saito T."/>
            <person name="Elias M."/>
            <person name="Schaap P."/>
            <person name="Kay R.R."/>
            <person name="Henrissat B."/>
            <person name="Eichinger L."/>
            <person name="Rivero F."/>
            <person name="Putnam N.H."/>
            <person name="West C.M."/>
            <person name="Loomis W.F."/>
            <person name="Chisholm R.L."/>
            <person name="Shaulsky G."/>
            <person name="Strassmann J.E."/>
            <person name="Queller D.C."/>
            <person name="Kuspa A."/>
            <person name="Grigoriev I.V."/>
        </authorList>
    </citation>
    <scope>NUCLEOTIDE SEQUENCE [LARGE SCALE GENOMIC DNA]</scope>
    <source>
        <strain evidence="2">QSDP1</strain>
    </source>
</reference>
<organism evidence="1 2">
    <name type="scientific">Dictyostelium purpureum</name>
    <name type="common">Slime mold</name>
    <dbReference type="NCBI Taxonomy" id="5786"/>
    <lineage>
        <taxon>Eukaryota</taxon>
        <taxon>Amoebozoa</taxon>
        <taxon>Evosea</taxon>
        <taxon>Eumycetozoa</taxon>
        <taxon>Dictyostelia</taxon>
        <taxon>Dictyosteliales</taxon>
        <taxon>Dictyosteliaceae</taxon>
        <taxon>Dictyostelium</taxon>
    </lineage>
</organism>
<dbReference type="PANTHER" id="PTHR32142">
    <property type="entry name" value="B BOX-TYPE DOMAIN-CONTAINING PROTEIN-RELATED"/>
    <property type="match status" value="1"/>
</dbReference>
<dbReference type="PANTHER" id="PTHR32142:SF55">
    <property type="entry name" value="ANKYRIN REPEAT-CONTAINING PROTEIN-RELATED"/>
    <property type="match status" value="1"/>
</dbReference>
<dbReference type="EMBL" id="GL871210">
    <property type="protein sequence ID" value="EGC32130.1"/>
    <property type="molecule type" value="Genomic_DNA"/>
</dbReference>
<keyword evidence="2" id="KW-1185">Reference proteome</keyword>
<dbReference type="RefSeq" id="XP_003291339.1">
    <property type="nucleotide sequence ID" value="XM_003291291.1"/>
</dbReference>